<gene>
    <name evidence="2" type="ORF">GALL_358380</name>
</gene>
<accession>A0A1J5QFS2</accession>
<dbReference type="Pfam" id="PF21686">
    <property type="entry name" value="LigD_Prim-Pol"/>
    <property type="match status" value="1"/>
</dbReference>
<reference evidence="2" key="1">
    <citation type="submission" date="2016-10" db="EMBL/GenBank/DDBJ databases">
        <title>Sequence of Gallionella enrichment culture.</title>
        <authorList>
            <person name="Poehlein A."/>
            <person name="Muehling M."/>
            <person name="Daniel R."/>
        </authorList>
    </citation>
    <scope>NUCLEOTIDE SEQUENCE</scope>
</reference>
<dbReference type="Gene3D" id="3.90.920.10">
    <property type="entry name" value="DNA primase, PRIM domain"/>
    <property type="match status" value="1"/>
</dbReference>
<dbReference type="EMBL" id="MLJW01000811">
    <property type="protein sequence ID" value="OIQ82385.1"/>
    <property type="molecule type" value="Genomic_DNA"/>
</dbReference>
<protein>
    <recommendedName>
        <fullName evidence="1">DNA ligase D polymerase domain-containing protein</fullName>
    </recommendedName>
</protein>
<dbReference type="NCBIfam" id="TIGR02778">
    <property type="entry name" value="ligD_pol"/>
    <property type="match status" value="1"/>
</dbReference>
<dbReference type="InterPro" id="IPR052171">
    <property type="entry name" value="NHEJ_LigD"/>
</dbReference>
<dbReference type="PANTHER" id="PTHR42705">
    <property type="entry name" value="BIFUNCTIONAL NON-HOMOLOGOUS END JOINING PROTEIN LIGD"/>
    <property type="match status" value="1"/>
</dbReference>
<dbReference type="InterPro" id="IPR014145">
    <property type="entry name" value="LigD_pol_dom"/>
</dbReference>
<proteinExistence type="predicted"/>
<organism evidence="2">
    <name type="scientific">mine drainage metagenome</name>
    <dbReference type="NCBI Taxonomy" id="410659"/>
    <lineage>
        <taxon>unclassified sequences</taxon>
        <taxon>metagenomes</taxon>
        <taxon>ecological metagenomes</taxon>
    </lineage>
</organism>
<name>A0A1J5QFS2_9ZZZZ</name>
<evidence type="ECO:0000259" key="1">
    <source>
        <dbReference type="Pfam" id="PF21686"/>
    </source>
</evidence>
<feature type="domain" description="DNA ligase D polymerase" evidence="1">
    <location>
        <begin position="41"/>
        <end position="300"/>
    </location>
</feature>
<sequence length="304" mass="33170">MMMSRTRSTGTTTPTATRDAGVREVRVSHPERVMYPETGMTKADVVAYHTGVAPALLAQLRDRPVTRVRFPHGVGGESFFEKNTPRGAPDWLRHRLLHAAPGGPDEGTLVDLPFLDDVAGLVWAANLGVLELHTPQWTVGPRGGVRRPDRLVIDLDPGPPAGLVACAAVARTVAVRLRADGLDPRPVTSGSKGLQLYARLDGTRTAMQVRQYVRDLAHELADADPAHVVAVMRTDLRHDRVFLDWSQNHPAKTTITPYSLRGKARPTVAAPRTWDELDDPDLRQLTASEVLARVADLGDLLAAR</sequence>
<dbReference type="PANTHER" id="PTHR42705:SF2">
    <property type="entry name" value="BIFUNCTIONAL NON-HOMOLOGOUS END JOINING PROTEIN LIGD"/>
    <property type="match status" value="1"/>
</dbReference>
<dbReference type="AlphaFoldDB" id="A0A1J5QFS2"/>
<evidence type="ECO:0000313" key="2">
    <source>
        <dbReference type="EMBL" id="OIQ82385.1"/>
    </source>
</evidence>
<comment type="caution">
    <text evidence="2">The sequence shown here is derived from an EMBL/GenBank/DDBJ whole genome shotgun (WGS) entry which is preliminary data.</text>
</comment>